<dbReference type="InterPro" id="IPR005835">
    <property type="entry name" value="NTP_transferase_dom"/>
</dbReference>
<organism evidence="4 5">
    <name type="scientific">Nocardioides dubius</name>
    <dbReference type="NCBI Taxonomy" id="317019"/>
    <lineage>
        <taxon>Bacteria</taxon>
        <taxon>Bacillati</taxon>
        <taxon>Actinomycetota</taxon>
        <taxon>Actinomycetes</taxon>
        <taxon>Propionibacteriales</taxon>
        <taxon>Nocardioidaceae</taxon>
        <taxon>Nocardioides</taxon>
    </lineage>
</organism>
<evidence type="ECO:0000259" key="3">
    <source>
        <dbReference type="Pfam" id="PF25087"/>
    </source>
</evidence>
<dbReference type="CDD" id="cd04181">
    <property type="entry name" value="NTP_transferase"/>
    <property type="match status" value="1"/>
</dbReference>
<dbReference type="Pfam" id="PF00483">
    <property type="entry name" value="NTP_transferase"/>
    <property type="match status" value="1"/>
</dbReference>
<feature type="domain" description="Mannose-1-phosphate guanyltransferase C-terminal" evidence="3">
    <location>
        <begin position="263"/>
        <end position="344"/>
    </location>
</feature>
<dbReference type="Gene3D" id="3.90.550.10">
    <property type="entry name" value="Spore Coat Polysaccharide Biosynthesis Protein SpsA, Chain A"/>
    <property type="match status" value="1"/>
</dbReference>
<evidence type="ECO:0000259" key="2">
    <source>
        <dbReference type="Pfam" id="PF00483"/>
    </source>
</evidence>
<sequence>MTQAPAPVEAVIVAGGFGTRLLPLTARRPKHLLDVGGVPFLEHQIARLAAAGVQHVVLATSYHADMFEPVLGDGSRWGIRLSYVLEEVPLGTGGAIRNVAGALSPDPEGAVVILNGDVLSGHDLAGQLADFATPRDGRAVDVSLHLVEVADARAFGCVPTDAAGRVLDFVEKSENPVTRQINAGCYIFRRRVIDTIPTGREVSVERETFPGLVADGSLVVGFVDSAYWRDVGTPQALVDASVDVVLGVAPTPAVAAAPDGARIAVDAQVAPEAEVSGGSVVMAGAVIEAGASVLGSVVMTGAVIAADAIVRGSVVGPQARVGKAARVTGATLGDEAVIGDGAEVAEGERIDVGEHRG</sequence>
<dbReference type="InterPro" id="IPR029044">
    <property type="entry name" value="Nucleotide-diphossugar_trans"/>
</dbReference>
<gene>
    <name evidence="4" type="ORF">GCM10009668_02690</name>
</gene>
<dbReference type="Proteomes" id="UP001501581">
    <property type="component" value="Unassembled WGS sequence"/>
</dbReference>
<dbReference type="Gene3D" id="2.160.10.10">
    <property type="entry name" value="Hexapeptide repeat proteins"/>
    <property type="match status" value="1"/>
</dbReference>
<reference evidence="4 5" key="1">
    <citation type="journal article" date="2019" name="Int. J. Syst. Evol. Microbiol.">
        <title>The Global Catalogue of Microorganisms (GCM) 10K type strain sequencing project: providing services to taxonomists for standard genome sequencing and annotation.</title>
        <authorList>
            <consortium name="The Broad Institute Genomics Platform"/>
            <consortium name="The Broad Institute Genome Sequencing Center for Infectious Disease"/>
            <person name="Wu L."/>
            <person name="Ma J."/>
        </authorList>
    </citation>
    <scope>NUCLEOTIDE SEQUENCE [LARGE SCALE GENOMIC DNA]</scope>
    <source>
        <strain evidence="4 5">JCM 13008</strain>
    </source>
</reference>
<comment type="similarity">
    <text evidence="1">Belongs to the transferase hexapeptide repeat family.</text>
</comment>
<proteinExistence type="inferred from homology"/>
<dbReference type="RefSeq" id="WP_343990558.1">
    <property type="nucleotide sequence ID" value="NZ_BAAALG010000001.1"/>
</dbReference>
<dbReference type="Pfam" id="PF25087">
    <property type="entry name" value="GMPPB_C"/>
    <property type="match status" value="1"/>
</dbReference>
<dbReference type="SUPFAM" id="SSF51161">
    <property type="entry name" value="Trimeric LpxA-like enzymes"/>
    <property type="match status" value="1"/>
</dbReference>
<dbReference type="InterPro" id="IPR056729">
    <property type="entry name" value="GMPPB_C"/>
</dbReference>
<evidence type="ECO:0000256" key="1">
    <source>
        <dbReference type="ARBA" id="ARBA00007274"/>
    </source>
</evidence>
<name>A0ABN1TN51_9ACTN</name>
<feature type="domain" description="Nucleotidyl transferase" evidence="2">
    <location>
        <begin position="10"/>
        <end position="243"/>
    </location>
</feature>
<dbReference type="EMBL" id="BAAALG010000001">
    <property type="protein sequence ID" value="GAA1091383.1"/>
    <property type="molecule type" value="Genomic_DNA"/>
</dbReference>
<dbReference type="SUPFAM" id="SSF53448">
    <property type="entry name" value="Nucleotide-diphospho-sugar transferases"/>
    <property type="match status" value="1"/>
</dbReference>
<accession>A0ABN1TN51</accession>
<evidence type="ECO:0000313" key="5">
    <source>
        <dbReference type="Proteomes" id="UP001501581"/>
    </source>
</evidence>
<keyword evidence="5" id="KW-1185">Reference proteome</keyword>
<dbReference type="PANTHER" id="PTHR22572">
    <property type="entry name" value="SUGAR-1-PHOSPHATE GUANYL TRANSFERASE"/>
    <property type="match status" value="1"/>
</dbReference>
<evidence type="ECO:0000313" key="4">
    <source>
        <dbReference type="EMBL" id="GAA1091383.1"/>
    </source>
</evidence>
<dbReference type="InterPro" id="IPR011004">
    <property type="entry name" value="Trimer_LpxA-like_sf"/>
</dbReference>
<protein>
    <submittedName>
        <fullName evidence="4">NDP-sugar synthase</fullName>
    </submittedName>
</protein>
<comment type="caution">
    <text evidence="4">The sequence shown here is derived from an EMBL/GenBank/DDBJ whole genome shotgun (WGS) entry which is preliminary data.</text>
</comment>
<dbReference type="InterPro" id="IPR050486">
    <property type="entry name" value="Mannose-1P_guanyltransferase"/>
</dbReference>